<comment type="caution">
    <text evidence="1">The sequence shown here is derived from an EMBL/GenBank/DDBJ whole genome shotgun (WGS) entry which is preliminary data.</text>
</comment>
<protein>
    <submittedName>
        <fullName evidence="1">Uncharacterized protein</fullName>
    </submittedName>
</protein>
<reference evidence="1 2" key="1">
    <citation type="journal article" date="2018" name="Front. Plant Sci.">
        <title>Red Clover (Trifolium pratense) and Zigzag Clover (T. medium) - A Picture of Genomic Similarities and Differences.</title>
        <authorList>
            <person name="Dluhosova J."/>
            <person name="Istvanek J."/>
            <person name="Nedelnik J."/>
            <person name="Repkova J."/>
        </authorList>
    </citation>
    <scope>NUCLEOTIDE SEQUENCE [LARGE SCALE GENOMIC DNA]</scope>
    <source>
        <strain evidence="2">cv. 10/8</strain>
        <tissue evidence="1">Leaf</tissue>
    </source>
</reference>
<organism evidence="1 2">
    <name type="scientific">Trifolium medium</name>
    <dbReference type="NCBI Taxonomy" id="97028"/>
    <lineage>
        <taxon>Eukaryota</taxon>
        <taxon>Viridiplantae</taxon>
        <taxon>Streptophyta</taxon>
        <taxon>Embryophyta</taxon>
        <taxon>Tracheophyta</taxon>
        <taxon>Spermatophyta</taxon>
        <taxon>Magnoliopsida</taxon>
        <taxon>eudicotyledons</taxon>
        <taxon>Gunneridae</taxon>
        <taxon>Pentapetalae</taxon>
        <taxon>rosids</taxon>
        <taxon>fabids</taxon>
        <taxon>Fabales</taxon>
        <taxon>Fabaceae</taxon>
        <taxon>Papilionoideae</taxon>
        <taxon>50 kb inversion clade</taxon>
        <taxon>NPAAA clade</taxon>
        <taxon>Hologalegina</taxon>
        <taxon>IRL clade</taxon>
        <taxon>Trifolieae</taxon>
        <taxon>Trifolium</taxon>
    </lineage>
</organism>
<dbReference type="EMBL" id="LXQA010563176">
    <property type="protein sequence ID" value="MCI59417.1"/>
    <property type="molecule type" value="Genomic_DNA"/>
</dbReference>
<evidence type="ECO:0000313" key="1">
    <source>
        <dbReference type="EMBL" id="MCI59417.1"/>
    </source>
</evidence>
<proteinExistence type="predicted"/>
<sequence length="74" mass="8920">KPRLLRWVLLLQEFDLEIKDKKGVEKWVADHLSRLDNPKVTTKEKRINEEFSAERLFAIFERLWFADMDNFKAG</sequence>
<evidence type="ECO:0000313" key="2">
    <source>
        <dbReference type="Proteomes" id="UP000265520"/>
    </source>
</evidence>
<dbReference type="Proteomes" id="UP000265520">
    <property type="component" value="Unassembled WGS sequence"/>
</dbReference>
<accession>A0A392TG82</accession>
<feature type="non-terminal residue" evidence="1">
    <location>
        <position position="1"/>
    </location>
</feature>
<keyword evidence="2" id="KW-1185">Reference proteome</keyword>
<dbReference type="AlphaFoldDB" id="A0A392TG82"/>
<name>A0A392TG82_9FABA</name>